<dbReference type="EMBL" id="UYRT01080358">
    <property type="protein sequence ID" value="VDN22597.1"/>
    <property type="molecule type" value="Genomic_DNA"/>
</dbReference>
<evidence type="ECO:0000313" key="3">
    <source>
        <dbReference type="WBParaSite" id="GPUH_0001360101-mRNA-1"/>
    </source>
</evidence>
<protein>
    <submittedName>
        <fullName evidence="3">DNA helicase</fullName>
    </submittedName>
</protein>
<evidence type="ECO:0000313" key="1">
    <source>
        <dbReference type="EMBL" id="VDN22597.1"/>
    </source>
</evidence>
<accession>A0A183DXZ5</accession>
<dbReference type="AlphaFoldDB" id="A0A183DXZ5"/>
<proteinExistence type="predicted"/>
<dbReference type="OrthoDB" id="6141723at2759"/>
<dbReference type="WBParaSite" id="GPUH_0001360101-mRNA-1">
    <property type="protein sequence ID" value="GPUH_0001360101-mRNA-1"/>
    <property type="gene ID" value="GPUH_0001360101"/>
</dbReference>
<dbReference type="Proteomes" id="UP000271098">
    <property type="component" value="Unassembled WGS sequence"/>
</dbReference>
<name>A0A183DXZ5_9BILA</name>
<evidence type="ECO:0000313" key="2">
    <source>
        <dbReference type="Proteomes" id="UP000271098"/>
    </source>
</evidence>
<reference evidence="1 2" key="2">
    <citation type="submission" date="2018-11" db="EMBL/GenBank/DDBJ databases">
        <authorList>
            <consortium name="Pathogen Informatics"/>
        </authorList>
    </citation>
    <scope>NUCLEOTIDE SEQUENCE [LARGE SCALE GENOMIC DNA]</scope>
</reference>
<reference evidence="3" key="1">
    <citation type="submission" date="2016-06" db="UniProtKB">
        <authorList>
            <consortium name="WormBaseParasite"/>
        </authorList>
    </citation>
    <scope>IDENTIFICATION</scope>
</reference>
<sequence>MKHRLVFLVSSNAEVDKWDEKVLRGMPGTEAVNEVPDVVAEDGSDSVRRVILVNVNNDCVTTQQTVGLPRLLHFKVGARYMITYNLDTSDVLTNGATGRLVHIDMSGQRPCVNTPRKPVRVWMVFGEPTVGTNLRKRYDAIIARLQYLLAGHRWSPQM</sequence>
<gene>
    <name evidence="1" type="ORF">GPUH_LOCUS13586</name>
</gene>
<organism evidence="3">
    <name type="scientific">Gongylonema pulchrum</name>
    <dbReference type="NCBI Taxonomy" id="637853"/>
    <lineage>
        <taxon>Eukaryota</taxon>
        <taxon>Metazoa</taxon>
        <taxon>Ecdysozoa</taxon>
        <taxon>Nematoda</taxon>
        <taxon>Chromadorea</taxon>
        <taxon>Rhabditida</taxon>
        <taxon>Spirurina</taxon>
        <taxon>Spiruromorpha</taxon>
        <taxon>Spiruroidea</taxon>
        <taxon>Gongylonematidae</taxon>
        <taxon>Gongylonema</taxon>
    </lineage>
</organism>
<keyword evidence="2" id="KW-1185">Reference proteome</keyword>